<evidence type="ECO:0000313" key="6">
    <source>
        <dbReference type="EMBL" id="RYC69062.1"/>
    </source>
</evidence>
<proteinExistence type="predicted"/>
<dbReference type="EMBL" id="SBLB01000004">
    <property type="protein sequence ID" value="RYC69062.1"/>
    <property type="molecule type" value="Genomic_DNA"/>
</dbReference>
<accession>A0A4Q2UKA1</accession>
<sequence>MNSLSLYLQAFLYIAAGLNHFINPRPYLAMMPPYLPAHSQMVIWSGVAEVVLGLGLLLPATRPWAAWGLILLLMAVFPANVFMATSSRFQKLPAWLRWGRLPLQALLIWWAYRYT</sequence>
<feature type="transmembrane region" description="Helical" evidence="5">
    <location>
        <begin position="42"/>
        <end position="58"/>
    </location>
</feature>
<dbReference type="RefSeq" id="WP_129602726.1">
    <property type="nucleotide sequence ID" value="NZ_SBLB01000004.1"/>
</dbReference>
<dbReference type="InterPro" id="IPR032808">
    <property type="entry name" value="DoxX"/>
</dbReference>
<evidence type="ECO:0000256" key="4">
    <source>
        <dbReference type="ARBA" id="ARBA00023136"/>
    </source>
</evidence>
<comment type="caution">
    <text evidence="6">The sequence shown here is derived from an EMBL/GenBank/DDBJ whole genome shotgun (WGS) entry which is preliminary data.</text>
</comment>
<comment type="subcellular location">
    <subcellularLocation>
        <location evidence="1">Membrane</location>
        <topology evidence="1">Multi-pass membrane protein</topology>
    </subcellularLocation>
</comment>
<name>A0A4Q2UKA1_9BACT</name>
<evidence type="ECO:0000256" key="3">
    <source>
        <dbReference type="ARBA" id="ARBA00022989"/>
    </source>
</evidence>
<evidence type="ECO:0000256" key="2">
    <source>
        <dbReference type="ARBA" id="ARBA00022692"/>
    </source>
</evidence>
<dbReference type="PANTHER" id="PTHR36974:SF1">
    <property type="entry name" value="DOXX FAMILY MEMBRANE PROTEIN"/>
    <property type="match status" value="1"/>
</dbReference>
<evidence type="ECO:0000313" key="7">
    <source>
        <dbReference type="Proteomes" id="UP000290407"/>
    </source>
</evidence>
<keyword evidence="3 5" id="KW-1133">Transmembrane helix</keyword>
<dbReference type="Proteomes" id="UP000290407">
    <property type="component" value="Unassembled WGS sequence"/>
</dbReference>
<feature type="transmembrane region" description="Helical" evidence="5">
    <location>
        <begin position="6"/>
        <end position="22"/>
    </location>
</feature>
<gene>
    <name evidence="6" type="ORF">EQG79_16830</name>
</gene>
<protein>
    <submittedName>
        <fullName evidence="6">DoxX family protein</fullName>
    </submittedName>
</protein>
<reference evidence="6 7" key="1">
    <citation type="submission" date="2019-01" db="EMBL/GenBank/DDBJ databases">
        <title>Spirosoma flava sp. nov., a propanil-degrading bacterium isolated from herbicide-contaminated soil.</title>
        <authorList>
            <person name="Zhang L."/>
            <person name="Jiang J.-D."/>
        </authorList>
    </citation>
    <scope>NUCLEOTIDE SEQUENCE [LARGE SCALE GENOMIC DNA]</scope>
    <source>
        <strain evidence="6 7">TY50</strain>
    </source>
</reference>
<organism evidence="6 7">
    <name type="scientific">Spirosoma sordidisoli</name>
    <dbReference type="NCBI Taxonomy" id="2502893"/>
    <lineage>
        <taxon>Bacteria</taxon>
        <taxon>Pseudomonadati</taxon>
        <taxon>Bacteroidota</taxon>
        <taxon>Cytophagia</taxon>
        <taxon>Cytophagales</taxon>
        <taxon>Cytophagaceae</taxon>
        <taxon>Spirosoma</taxon>
    </lineage>
</organism>
<feature type="transmembrane region" description="Helical" evidence="5">
    <location>
        <begin position="64"/>
        <end position="83"/>
    </location>
</feature>
<keyword evidence="7" id="KW-1185">Reference proteome</keyword>
<evidence type="ECO:0000256" key="1">
    <source>
        <dbReference type="ARBA" id="ARBA00004141"/>
    </source>
</evidence>
<dbReference type="AlphaFoldDB" id="A0A4Q2UKA1"/>
<dbReference type="GO" id="GO:0016020">
    <property type="term" value="C:membrane"/>
    <property type="evidence" value="ECO:0007669"/>
    <property type="project" value="UniProtKB-SubCell"/>
</dbReference>
<keyword evidence="2 5" id="KW-0812">Transmembrane</keyword>
<keyword evidence="4 5" id="KW-0472">Membrane</keyword>
<dbReference type="Pfam" id="PF13564">
    <property type="entry name" value="DoxX_2"/>
    <property type="match status" value="1"/>
</dbReference>
<evidence type="ECO:0000256" key="5">
    <source>
        <dbReference type="SAM" id="Phobius"/>
    </source>
</evidence>
<dbReference type="PANTHER" id="PTHR36974">
    <property type="entry name" value="MEMBRANE PROTEIN-RELATED"/>
    <property type="match status" value="1"/>
</dbReference>